<evidence type="ECO:0000256" key="12">
    <source>
        <dbReference type="SAM" id="SignalP"/>
    </source>
</evidence>
<dbReference type="Gene3D" id="3.20.20.370">
    <property type="entry name" value="Glycoside hydrolase/deacetylase"/>
    <property type="match status" value="1"/>
</dbReference>
<gene>
    <name evidence="14" type="ORF">UTRI_00719</name>
</gene>
<feature type="signal peptide" evidence="12">
    <location>
        <begin position="1"/>
        <end position="16"/>
    </location>
</feature>
<organism evidence="14 15">
    <name type="scientific">Ustilago trichophora</name>
    <dbReference type="NCBI Taxonomy" id="86804"/>
    <lineage>
        <taxon>Eukaryota</taxon>
        <taxon>Fungi</taxon>
        <taxon>Dikarya</taxon>
        <taxon>Basidiomycota</taxon>
        <taxon>Ustilaginomycotina</taxon>
        <taxon>Ustilaginomycetes</taxon>
        <taxon>Ustilaginales</taxon>
        <taxon>Ustilaginaceae</taxon>
        <taxon>Ustilago</taxon>
    </lineage>
</organism>
<dbReference type="GO" id="GO:0004099">
    <property type="term" value="F:chitin deacetylase activity"/>
    <property type="evidence" value="ECO:0007669"/>
    <property type="project" value="UniProtKB-EC"/>
</dbReference>
<feature type="region of interest" description="Disordered" evidence="11">
    <location>
        <begin position="335"/>
        <end position="402"/>
    </location>
</feature>
<dbReference type="EC" id="3.5.1.41" evidence="9"/>
<keyword evidence="3" id="KW-0336">GPI-anchor</keyword>
<keyword evidence="12" id="KW-0732">Signal</keyword>
<evidence type="ECO:0000313" key="14">
    <source>
        <dbReference type="EMBL" id="SPO21242.1"/>
    </source>
</evidence>
<dbReference type="GO" id="GO:0009272">
    <property type="term" value="P:fungal-type cell wall biogenesis"/>
    <property type="evidence" value="ECO:0007669"/>
    <property type="project" value="UniProtKB-ARBA"/>
</dbReference>
<comment type="catalytic activity">
    <reaction evidence="10">
        <text>[(1-&gt;4)-N-acetyl-beta-D-glucosaminyl](n) + n H2O = chitosan + n acetate</text>
        <dbReference type="Rhea" id="RHEA:10464"/>
        <dbReference type="Rhea" id="RHEA-COMP:9593"/>
        <dbReference type="Rhea" id="RHEA-COMP:9597"/>
        <dbReference type="ChEBI" id="CHEBI:15377"/>
        <dbReference type="ChEBI" id="CHEBI:17029"/>
        <dbReference type="ChEBI" id="CHEBI:30089"/>
        <dbReference type="ChEBI" id="CHEBI:57704"/>
        <dbReference type="EC" id="3.5.1.41"/>
    </reaction>
    <physiologicalReaction direction="left-to-right" evidence="10">
        <dbReference type="Rhea" id="RHEA:10465"/>
    </physiologicalReaction>
</comment>
<dbReference type="InterPro" id="IPR050248">
    <property type="entry name" value="Polysacc_deacetylase_ArnD"/>
</dbReference>
<keyword evidence="6" id="KW-0170">Cobalt</keyword>
<protein>
    <recommendedName>
        <fullName evidence="9">chitin deacetylase</fullName>
        <ecNumber evidence="9">3.5.1.41</ecNumber>
    </recommendedName>
</protein>
<name>A0A5C3DSQ5_9BASI</name>
<keyword evidence="4" id="KW-0146">Chitin degradation</keyword>
<keyword evidence="15" id="KW-1185">Reference proteome</keyword>
<evidence type="ECO:0000256" key="1">
    <source>
        <dbReference type="ARBA" id="ARBA00001941"/>
    </source>
</evidence>
<evidence type="ECO:0000256" key="7">
    <source>
        <dbReference type="ARBA" id="ARBA00023288"/>
    </source>
</evidence>
<dbReference type="InterPro" id="IPR002509">
    <property type="entry name" value="NODB_dom"/>
</dbReference>
<feature type="domain" description="NodB homology" evidence="13">
    <location>
        <begin position="105"/>
        <end position="302"/>
    </location>
</feature>
<evidence type="ECO:0000256" key="10">
    <source>
        <dbReference type="ARBA" id="ARBA00048494"/>
    </source>
</evidence>
<dbReference type="GO" id="GO:0098552">
    <property type="term" value="C:side of membrane"/>
    <property type="evidence" value="ECO:0007669"/>
    <property type="project" value="UniProtKB-KW"/>
</dbReference>
<keyword evidence="7" id="KW-0449">Lipoprotein</keyword>
<dbReference type="GO" id="GO:0005886">
    <property type="term" value="C:plasma membrane"/>
    <property type="evidence" value="ECO:0007669"/>
    <property type="project" value="UniProtKB-SubCell"/>
</dbReference>
<comment type="cofactor">
    <cofactor evidence="1">
        <name>Co(2+)</name>
        <dbReference type="ChEBI" id="CHEBI:48828"/>
    </cofactor>
</comment>
<feature type="compositionally biased region" description="Low complexity" evidence="11">
    <location>
        <begin position="337"/>
        <end position="383"/>
    </location>
</feature>
<evidence type="ECO:0000256" key="4">
    <source>
        <dbReference type="ARBA" id="ARBA00023024"/>
    </source>
</evidence>
<comment type="subcellular location">
    <subcellularLocation>
        <location evidence="2">Cell membrane</location>
        <topology evidence="2">Lipid-anchor</topology>
        <topology evidence="2">GPI-anchor</topology>
    </subcellularLocation>
</comment>
<dbReference type="PANTHER" id="PTHR10587">
    <property type="entry name" value="GLYCOSYL TRANSFERASE-RELATED"/>
    <property type="match status" value="1"/>
</dbReference>
<keyword evidence="3" id="KW-0472">Membrane</keyword>
<evidence type="ECO:0000259" key="13">
    <source>
        <dbReference type="PROSITE" id="PS51677"/>
    </source>
</evidence>
<keyword evidence="8" id="KW-0624">Polysaccharide degradation</keyword>
<evidence type="ECO:0000256" key="3">
    <source>
        <dbReference type="ARBA" id="ARBA00022622"/>
    </source>
</evidence>
<dbReference type="SUPFAM" id="SSF88713">
    <property type="entry name" value="Glycoside hydrolase/deacetylase"/>
    <property type="match status" value="1"/>
</dbReference>
<dbReference type="InterPro" id="IPR011330">
    <property type="entry name" value="Glyco_hydro/deAcase_b/a-brl"/>
</dbReference>
<evidence type="ECO:0000256" key="2">
    <source>
        <dbReference type="ARBA" id="ARBA00004609"/>
    </source>
</evidence>
<keyword evidence="3" id="KW-0325">Glycoprotein</keyword>
<feature type="chain" id="PRO_5023061744" description="chitin deacetylase" evidence="12">
    <location>
        <begin position="17"/>
        <end position="426"/>
    </location>
</feature>
<evidence type="ECO:0000313" key="15">
    <source>
        <dbReference type="Proteomes" id="UP000324022"/>
    </source>
</evidence>
<dbReference type="GO" id="GO:0006032">
    <property type="term" value="P:chitin catabolic process"/>
    <property type="evidence" value="ECO:0007669"/>
    <property type="project" value="UniProtKB-KW"/>
</dbReference>
<dbReference type="AlphaFoldDB" id="A0A5C3DSQ5"/>
<evidence type="ECO:0000256" key="5">
    <source>
        <dbReference type="ARBA" id="ARBA00023277"/>
    </source>
</evidence>
<dbReference type="EMBL" id="OOIN01000002">
    <property type="protein sequence ID" value="SPO21242.1"/>
    <property type="molecule type" value="Genomic_DNA"/>
</dbReference>
<evidence type="ECO:0000256" key="8">
    <source>
        <dbReference type="ARBA" id="ARBA00023326"/>
    </source>
</evidence>
<dbReference type="Proteomes" id="UP000324022">
    <property type="component" value="Unassembled WGS sequence"/>
</dbReference>
<dbReference type="Pfam" id="PF01522">
    <property type="entry name" value="Polysacc_deac_1"/>
    <property type="match status" value="1"/>
</dbReference>
<evidence type="ECO:0000256" key="11">
    <source>
        <dbReference type="SAM" id="MobiDB-lite"/>
    </source>
</evidence>
<reference evidence="14 15" key="1">
    <citation type="submission" date="2018-03" db="EMBL/GenBank/DDBJ databases">
        <authorList>
            <person name="Guldener U."/>
        </authorList>
    </citation>
    <scope>NUCLEOTIDE SEQUENCE [LARGE SCALE GENOMIC DNA]</scope>
    <source>
        <strain evidence="14 15">NBRC100155</strain>
    </source>
</reference>
<sequence length="426" mass="45084">MLRLLLLATLAGSALAGDFTVKIQPRQTNNYPPGFAVPTAAQTPKEWLSALDAATAAGKIPNIAPAMNQGGSPVYANNAGFDPQTCSWTVTKCLGKNDIVNAPANHMAIGFDDGPTGNSDDLYNFLNQYNQSATHFMIGSNVLSYPKQFQHAVREGNQHFAVHTWSHQLCTTLTNQQLVAELGWTMQIIADHSGGYIPKFWRPPQGDIDNRVRAIAEEIFGLTNVLWNHDTNDWCLDDQGGSACPNEVPGKDAASVAAAAASGIHGSQNPGLIMLEHELTHASIKVFKDYFPSVKSLGWTPQNVADLFDMPWYKNAWDNQSPAQKGTILQTYDLEASPSNDNSSTENTSATSASASSATSSSSSSAQLSSTSTQGSSRTQATTRAFTSPTVSLTKGQSTSGASNFGPASLGVAGIATVAAIAATLL</sequence>
<accession>A0A5C3DSQ5</accession>
<feature type="compositionally biased region" description="Polar residues" evidence="11">
    <location>
        <begin position="384"/>
        <end position="402"/>
    </location>
</feature>
<dbReference type="OrthoDB" id="407355at2759"/>
<dbReference type="PANTHER" id="PTHR10587:SF135">
    <property type="entry name" value="CHITIN DEACETYLASE 3"/>
    <property type="match status" value="1"/>
</dbReference>
<proteinExistence type="predicted"/>
<evidence type="ECO:0000256" key="9">
    <source>
        <dbReference type="ARBA" id="ARBA00024056"/>
    </source>
</evidence>
<evidence type="ECO:0000256" key="6">
    <source>
        <dbReference type="ARBA" id="ARBA00023285"/>
    </source>
</evidence>
<dbReference type="GO" id="GO:0000272">
    <property type="term" value="P:polysaccharide catabolic process"/>
    <property type="evidence" value="ECO:0007669"/>
    <property type="project" value="UniProtKB-KW"/>
</dbReference>
<keyword evidence="5" id="KW-0119">Carbohydrate metabolism</keyword>
<dbReference type="PROSITE" id="PS51677">
    <property type="entry name" value="NODB"/>
    <property type="match status" value="1"/>
</dbReference>